<dbReference type="UniPathway" id="UPA00558">
    <property type="reaction ID" value="UER00616"/>
</dbReference>
<keyword evidence="11" id="KW-0333">Golgi apparatus</keyword>
<proteinExistence type="inferred from homology"/>
<dbReference type="OrthoDB" id="67700at2759"/>
<organism evidence="14 15">
    <name type="scientific">Tortispora caseinolytica NRRL Y-17796</name>
    <dbReference type="NCBI Taxonomy" id="767744"/>
    <lineage>
        <taxon>Eukaryota</taxon>
        <taxon>Fungi</taxon>
        <taxon>Dikarya</taxon>
        <taxon>Ascomycota</taxon>
        <taxon>Saccharomycotina</taxon>
        <taxon>Trigonopsidomycetes</taxon>
        <taxon>Trigonopsidales</taxon>
        <taxon>Trigonopsidaceae</taxon>
        <taxon>Tortispora</taxon>
    </lineage>
</organism>
<feature type="modified residue" description="Pyruvic acid (Ser); by autocatalysis" evidence="11">
    <location>
        <position position="860"/>
    </location>
</feature>
<dbReference type="PANTHER" id="PTHR10067:SF17">
    <property type="entry name" value="PHOSPHATIDYLSERINE DECARBOXYLASE PROENZYME 2"/>
    <property type="match status" value="1"/>
</dbReference>
<evidence type="ECO:0000313" key="14">
    <source>
        <dbReference type="EMBL" id="ODV91475.1"/>
    </source>
</evidence>
<dbReference type="NCBIfam" id="TIGR00163">
    <property type="entry name" value="PS_decarb"/>
    <property type="match status" value="1"/>
</dbReference>
<sequence>MNIASAMGYRFCYVVVTIGEFSYTTEPEKLAPDAEWDAEFDVPILDVITAANGALDPDTLLEIRLYVLRKNRYKLFGMAHQYIGDLFIGPSQVHGVDHAFRFRRRRRIIRRIRGRPRSLTSQEYRENAPHSSTPLVIVNFSLNIPEMPDLSSLDLFTKYNTLMTLYALDSELQTAAMLTDSLYRSDAAADADESESELSDSDNSAVDLPVSSDALSGTPSTSTLAVSGSKQEKKKKKKNRRRRRRRKNHQKPGSSHYNLSTSTHLSGLLFFEVTSVSDLPPLRNATRTGFNVDPFVIASLGKTIFRTSVRSHDLNPIYNQKMVFPVNKHETLYSVHVTVMERDKVSRNHKIADAYLNIDEWIESAPVPDPVTGLYDIVTALFNSEFEFTTQFEGESLQVPLTLTHRSKKKYTNTPVVSVKYRYLPYDALRQILWACLANQQANGKILSYYAFEALLASLHAELPPETVQYAVTKFGTKHGDVYQSYLTIEQTVKSLEFLIKNSEAAAVYGMGSGTEASNVLISVQSCPVCRRPRLNKNSQADILAHLVTCLSEDWRQVDQLVIRQYVTANQAQRKVLTKAIGKVTWGRYSLGANSANIFVQDRETGQIVEEKMGKYVRMGIRLLYRGLNNEMKSRRIKAMLTALTKRQGRKFDNPKSQQYIPRFVEFYRLNMNEVLRPISEFQNFNEFFYRELKPGSRPCDAEGNSKIAVSAADCRLAVFQTLDLATSLWIKGRLFSIKRLLGNTAYAADVKRYVNGSVCIFRLAPQDYHRFHSPVDGVLLEPEIISGEYFTVNPMAVRSSLDIFGENTRVITAIDSKEFGRVLVVCVGAMMVGSTVITAKTGKFLRRTDELGYFKFGGSTLVVLFEENRIRFDHDLVENSRSKLETLVKVGMSIGYSPDNSEFMVNEHHANVEKTQAHVQAGMQNEALETEVGSAIESIDDESSDEEDYFIDDLEVDDQSDIEEELLSDDLIEDDIQFA</sequence>
<evidence type="ECO:0000256" key="2">
    <source>
        <dbReference type="ARBA" id="ARBA00022516"/>
    </source>
</evidence>
<evidence type="ECO:0000256" key="3">
    <source>
        <dbReference type="ARBA" id="ARBA00022793"/>
    </source>
</evidence>
<keyword evidence="6 11" id="KW-0865">Zymogen</keyword>
<keyword evidence="2 11" id="KW-0444">Lipid biosynthesis</keyword>
<dbReference type="InterPro" id="IPR000008">
    <property type="entry name" value="C2_dom"/>
</dbReference>
<dbReference type="PANTHER" id="PTHR10067">
    <property type="entry name" value="PHOSPHATIDYLSERINE DECARBOXYLASE"/>
    <property type="match status" value="1"/>
</dbReference>
<dbReference type="Pfam" id="PF02666">
    <property type="entry name" value="PS_Dcarbxylase"/>
    <property type="match status" value="1"/>
</dbReference>
<dbReference type="HAMAP" id="MF_00663">
    <property type="entry name" value="PS_decarb_PSD_B_type2"/>
    <property type="match status" value="1"/>
</dbReference>
<dbReference type="InterPro" id="IPR033179">
    <property type="entry name" value="PSD_type2_pro"/>
</dbReference>
<feature type="active site" description="Charge relay system; for autoendoproteolytic cleavage activity" evidence="11">
    <location>
        <position position="714"/>
    </location>
</feature>
<comment type="subcellular location">
    <subcellularLocation>
        <location evidence="11">Golgi apparatus membrane</location>
        <topology evidence="11">Peripheral membrane protein</topology>
        <orientation evidence="11">Cytoplasmic side</orientation>
    </subcellularLocation>
    <subcellularLocation>
        <location evidence="11">Endosome membrane</location>
        <topology evidence="11">Peripheral membrane protein</topology>
        <orientation evidence="11">Cytoplasmic side</orientation>
    </subcellularLocation>
</comment>
<dbReference type="PROSITE" id="PS50004">
    <property type="entry name" value="C2"/>
    <property type="match status" value="1"/>
</dbReference>
<dbReference type="GO" id="GO:0016540">
    <property type="term" value="P:protein autoprocessing"/>
    <property type="evidence" value="ECO:0007669"/>
    <property type="project" value="UniProtKB-UniRule"/>
</dbReference>
<dbReference type="Proteomes" id="UP000095023">
    <property type="component" value="Unassembled WGS sequence"/>
</dbReference>
<reference evidence="15" key="1">
    <citation type="submission" date="2016-02" db="EMBL/GenBank/DDBJ databases">
        <title>Comparative genomics of biotechnologically important yeasts.</title>
        <authorList>
            <consortium name="DOE Joint Genome Institute"/>
            <person name="Riley R."/>
            <person name="Haridas S."/>
            <person name="Wolfe K.H."/>
            <person name="Lopes M.R."/>
            <person name="Hittinger C.T."/>
            <person name="Goker M."/>
            <person name="Salamov A."/>
            <person name="Wisecaver J."/>
            <person name="Long T.M."/>
            <person name="Aerts A.L."/>
            <person name="Barry K."/>
            <person name="Choi C."/>
            <person name="Clum A."/>
            <person name="Coughlan A.Y."/>
            <person name="Deshpande S."/>
            <person name="Douglass A.P."/>
            <person name="Hanson S.J."/>
            <person name="Klenk H.-P."/>
            <person name="Labutti K."/>
            <person name="Lapidus A."/>
            <person name="Lindquist E."/>
            <person name="Lipzen A."/>
            <person name="Meier-Kolthoff J.P."/>
            <person name="Ohm R.A."/>
            <person name="Otillar R.P."/>
            <person name="Pangilinan J."/>
            <person name="Peng Y."/>
            <person name="Rokas A."/>
            <person name="Rosa C.A."/>
            <person name="Scheuner C."/>
            <person name="Sibirny A.A."/>
            <person name="Slot J.C."/>
            <person name="Stielow J.B."/>
            <person name="Sun H."/>
            <person name="Kurtzman C.P."/>
            <person name="Blackwell M."/>
            <person name="Jeffries T.W."/>
            <person name="Grigoriev I.V."/>
        </authorList>
    </citation>
    <scope>NUCLEOTIDE SEQUENCE [LARGE SCALE GENOMIC DNA]</scope>
    <source>
        <strain evidence="15">NRRL Y-17796</strain>
    </source>
</reference>
<keyword evidence="3 11" id="KW-0210">Decarboxylase</keyword>
<protein>
    <recommendedName>
        <fullName evidence="11">Phosphatidylserine decarboxylase proenzyme 2</fullName>
        <ecNumber evidence="11">4.1.1.65</ecNumber>
    </recommendedName>
    <component>
        <recommendedName>
            <fullName evidence="11">Phosphatidylserine decarboxylase 2 beta chain</fullName>
        </recommendedName>
    </component>
    <component>
        <recommendedName>
            <fullName evidence="11">Phosphatidylserine decarboxylase 2 alpha chain</fullName>
        </recommendedName>
    </component>
</protein>
<feature type="compositionally biased region" description="Acidic residues" evidence="12">
    <location>
        <begin position="189"/>
        <end position="200"/>
    </location>
</feature>
<dbReference type="InterPro" id="IPR003817">
    <property type="entry name" value="PS_Dcarbxylase"/>
</dbReference>
<comment type="PTM">
    <text evidence="11">Is synthesized initially as an inactive proenzyme. Formation of the active enzyme involves a self-maturation process in which the active site pyruvoyl group is generated from an internal serine residue via an autocatalytic post-translational modification. Two non-identical subunits are generated from the proenzyme in this reaction, and the pyruvate is formed at the N-terminus of the alpha chain, which is derived from the carboxyl end of the proenzyme. The autoendoproteolytic cleavage occurs by a canonical serine protease mechanism, in which the side chain hydroxyl group of the serine supplies its oxygen atom to form the C-terminus of the beta chain, while the remainder of the serine residue undergoes an oxidative deamination to produce ammonia and the pyruvoyl prosthetic group on the alpha chain. During this reaction, the Ser that is part of the protease active site of the proenzyme becomes the pyruvoyl prosthetic group, which constitutes an essential element of the active site of the mature decarboxylase.</text>
</comment>
<dbReference type="Gene3D" id="2.60.40.150">
    <property type="entry name" value="C2 domain"/>
    <property type="match status" value="1"/>
</dbReference>
<comment type="pathway">
    <text evidence="11">Phospholipid metabolism; phosphatidylethanolamine biosynthesis; phosphatidylethanolamine from CDP-diacylglycerol: step 2/2.</text>
</comment>
<dbReference type="AlphaFoldDB" id="A0A1E4TI96"/>
<keyword evidence="11" id="KW-0967">Endosome</keyword>
<comment type="subunit">
    <text evidence="11">Heterodimer of a large membrane-associated beta subunit and a small pyruvoyl-containing alpha subunit. Interacts with pstB2. This interaction may be a means to structurally tether the donor membrane (ER) harboring PstB2 to acceptor membranes (Golgi/endosomes) harboring PSD2 during PtdSer transport to the site of PtdEtn synthesis.</text>
</comment>
<feature type="site" description="Cleavage (non-hydrolytic); by autocatalysis" evidence="11">
    <location>
        <begin position="859"/>
        <end position="860"/>
    </location>
</feature>
<comment type="similarity">
    <text evidence="11">Belongs to the phosphatidylserine decarboxylase family. PSD-B subfamily. Eukaryotic type II sub-subfamily.</text>
</comment>
<feature type="active site" description="Schiff-base intermediate with substrate; via pyruvic acid; for decarboxylase activity" evidence="11">
    <location>
        <position position="860"/>
    </location>
</feature>
<keyword evidence="9 11" id="KW-1208">Phospholipid metabolism</keyword>
<gene>
    <name evidence="11" type="primary">PSD2</name>
    <name evidence="14" type="ORF">CANCADRAFT_29898</name>
</gene>
<evidence type="ECO:0000256" key="7">
    <source>
        <dbReference type="ARBA" id="ARBA00023209"/>
    </source>
</evidence>
<keyword evidence="15" id="KW-1185">Reference proteome</keyword>
<dbReference type="GO" id="GO:0000139">
    <property type="term" value="C:Golgi membrane"/>
    <property type="evidence" value="ECO:0007669"/>
    <property type="project" value="UniProtKB-SubCell"/>
</dbReference>
<evidence type="ECO:0000256" key="8">
    <source>
        <dbReference type="ARBA" id="ARBA00023239"/>
    </source>
</evidence>
<comment type="pathway">
    <text evidence="1">Lipid metabolism.</text>
</comment>
<keyword evidence="7 11" id="KW-0594">Phospholipid biosynthesis</keyword>
<evidence type="ECO:0000256" key="11">
    <source>
        <dbReference type="HAMAP-Rule" id="MF_03209"/>
    </source>
</evidence>
<evidence type="ECO:0000256" key="5">
    <source>
        <dbReference type="ARBA" id="ARBA00023136"/>
    </source>
</evidence>
<name>A0A1E4TI96_9ASCO</name>
<keyword evidence="8 11" id="KW-0456">Lyase</keyword>
<feature type="compositionally biased region" description="Polar residues" evidence="12">
    <location>
        <begin position="251"/>
        <end position="260"/>
    </location>
</feature>
<feature type="chain" id="PRO_5023276000" description="Phosphatidylserine decarboxylase 2 alpha chain" evidence="11">
    <location>
        <begin position="860"/>
        <end position="980"/>
    </location>
</feature>
<comment type="function">
    <text evidence="11">Catalyzes the formation of phosphatidylethanolamine (PtdEtn) from phosphatidylserine (PtdSer). Plays a central role in phospholipid metabolism and in the interorganelle trafficking of phosphatidylserine.</text>
</comment>
<dbReference type="GO" id="GO:0006646">
    <property type="term" value="P:phosphatidylethanolamine biosynthetic process"/>
    <property type="evidence" value="ECO:0007669"/>
    <property type="project" value="UniProtKB-UniRule"/>
</dbReference>
<dbReference type="EC" id="4.1.1.65" evidence="11"/>
<dbReference type="SUPFAM" id="SSF49562">
    <property type="entry name" value="C2 domain (Calcium/lipid-binding domain, CaLB)"/>
    <property type="match status" value="1"/>
</dbReference>
<evidence type="ECO:0000256" key="9">
    <source>
        <dbReference type="ARBA" id="ARBA00023264"/>
    </source>
</evidence>
<accession>A0A1E4TI96</accession>
<feature type="compositionally biased region" description="Polar residues" evidence="12">
    <location>
        <begin position="213"/>
        <end position="229"/>
    </location>
</feature>
<evidence type="ECO:0000256" key="10">
    <source>
        <dbReference type="ARBA" id="ARBA00023317"/>
    </source>
</evidence>
<comment type="domain">
    <text evidence="11">The C2 domains have an essential, but non-catalytic function. They may facilitate interactions with other proteins and are required for lipid transport function.</text>
</comment>
<dbReference type="GO" id="GO:0010008">
    <property type="term" value="C:endosome membrane"/>
    <property type="evidence" value="ECO:0007669"/>
    <property type="project" value="UniProtKB-SubCell"/>
</dbReference>
<keyword evidence="10 11" id="KW-0670">Pyruvate</keyword>
<evidence type="ECO:0000259" key="13">
    <source>
        <dbReference type="PROSITE" id="PS50004"/>
    </source>
</evidence>
<evidence type="ECO:0000256" key="12">
    <source>
        <dbReference type="SAM" id="MobiDB-lite"/>
    </source>
</evidence>
<feature type="region of interest" description="Disordered" evidence="12">
    <location>
        <begin position="189"/>
        <end position="260"/>
    </location>
</feature>
<feature type="domain" description="C2" evidence="13">
    <location>
        <begin position="251"/>
        <end position="371"/>
    </location>
</feature>
<feature type="active site" description="Charge relay system; for autoendoproteolytic cleavage activity" evidence="11">
    <location>
        <position position="773"/>
    </location>
</feature>
<dbReference type="Pfam" id="PF00168">
    <property type="entry name" value="C2"/>
    <property type="match status" value="1"/>
</dbReference>
<evidence type="ECO:0000256" key="4">
    <source>
        <dbReference type="ARBA" id="ARBA00023098"/>
    </source>
</evidence>
<feature type="compositionally biased region" description="Basic residues" evidence="12">
    <location>
        <begin position="232"/>
        <end position="250"/>
    </location>
</feature>
<evidence type="ECO:0000256" key="6">
    <source>
        <dbReference type="ARBA" id="ARBA00023145"/>
    </source>
</evidence>
<dbReference type="GO" id="GO:0004609">
    <property type="term" value="F:phosphatidylserine decarboxylase activity"/>
    <property type="evidence" value="ECO:0007669"/>
    <property type="project" value="UniProtKB-UniRule"/>
</dbReference>
<dbReference type="GO" id="GO:0005795">
    <property type="term" value="C:Golgi stack"/>
    <property type="evidence" value="ECO:0007669"/>
    <property type="project" value="UniProtKB-UniRule"/>
</dbReference>
<keyword evidence="5 11" id="KW-0472">Membrane</keyword>
<dbReference type="EMBL" id="KV453841">
    <property type="protein sequence ID" value="ODV91475.1"/>
    <property type="molecule type" value="Genomic_DNA"/>
</dbReference>
<dbReference type="InterPro" id="IPR035892">
    <property type="entry name" value="C2_domain_sf"/>
</dbReference>
<dbReference type="InterPro" id="IPR033177">
    <property type="entry name" value="PSD-B"/>
</dbReference>
<dbReference type="SMART" id="SM00239">
    <property type="entry name" value="C2"/>
    <property type="match status" value="1"/>
</dbReference>
<feature type="chain" id="PRO_5023276001" description="Phosphatidylserine decarboxylase 2 beta chain" evidence="11">
    <location>
        <begin position="1"/>
        <end position="859"/>
    </location>
</feature>
<evidence type="ECO:0000313" key="15">
    <source>
        <dbReference type="Proteomes" id="UP000095023"/>
    </source>
</evidence>
<feature type="active site" description="Charge relay system; for autoendoproteolytic cleavage activity" evidence="11">
    <location>
        <position position="860"/>
    </location>
</feature>
<evidence type="ECO:0000256" key="1">
    <source>
        <dbReference type="ARBA" id="ARBA00005189"/>
    </source>
</evidence>
<comment type="cofactor">
    <cofactor evidence="11">
        <name>pyruvate</name>
        <dbReference type="ChEBI" id="CHEBI:15361"/>
    </cofactor>
    <text evidence="11">Binds 1 pyruvoyl group covalently per subunit.</text>
</comment>
<keyword evidence="4 11" id="KW-0443">Lipid metabolism</keyword>
<comment type="catalytic activity">
    <reaction evidence="11">
        <text>a 1,2-diacyl-sn-glycero-3-phospho-L-serine + H(+) = a 1,2-diacyl-sn-glycero-3-phosphoethanolamine + CO2</text>
        <dbReference type="Rhea" id="RHEA:20828"/>
        <dbReference type="ChEBI" id="CHEBI:15378"/>
        <dbReference type="ChEBI" id="CHEBI:16526"/>
        <dbReference type="ChEBI" id="CHEBI:57262"/>
        <dbReference type="ChEBI" id="CHEBI:64612"/>
        <dbReference type="EC" id="4.1.1.65"/>
    </reaction>
</comment>